<gene>
    <name evidence="1" type="ORF">JK634_02095</name>
</gene>
<comment type="caution">
    <text evidence="1">The sequence shown here is derived from an EMBL/GenBank/DDBJ whole genome shotgun (WGS) entry which is preliminary data.</text>
</comment>
<name>A0A937FAK8_9CLOT</name>
<dbReference type="RefSeq" id="WP_202765969.1">
    <property type="nucleotide sequence ID" value="NZ_JAESWA010000010.1"/>
</dbReference>
<sequence length="104" mass="11649">MSTYMITYFLSDTCGCGHDHDHEHDHEHEHIESSEDNIIAKIKSVGAWAHFMPEAFLVKSTLSAKEILEELKAVANEGDILFVTKTDAESCACQNQAVIDWIAK</sequence>
<dbReference type="AlphaFoldDB" id="A0A937FAK8"/>
<proteinExistence type="predicted"/>
<organism evidence="1 2">
    <name type="scientific">Clostridium paridis</name>
    <dbReference type="NCBI Taxonomy" id="2803863"/>
    <lineage>
        <taxon>Bacteria</taxon>
        <taxon>Bacillati</taxon>
        <taxon>Bacillota</taxon>
        <taxon>Clostridia</taxon>
        <taxon>Eubacteriales</taxon>
        <taxon>Clostridiaceae</taxon>
        <taxon>Clostridium</taxon>
    </lineage>
</organism>
<dbReference type="EMBL" id="JAESWA010000010">
    <property type="protein sequence ID" value="MBL4930590.1"/>
    <property type="molecule type" value="Genomic_DNA"/>
</dbReference>
<reference evidence="1" key="1">
    <citation type="submission" date="2021-01" db="EMBL/GenBank/DDBJ databases">
        <title>Genome public.</title>
        <authorList>
            <person name="Liu C."/>
            <person name="Sun Q."/>
        </authorList>
    </citation>
    <scope>NUCLEOTIDE SEQUENCE</scope>
    <source>
        <strain evidence="1">YIM B02565</strain>
    </source>
</reference>
<keyword evidence="2" id="KW-1185">Reference proteome</keyword>
<evidence type="ECO:0000313" key="1">
    <source>
        <dbReference type="EMBL" id="MBL4930590.1"/>
    </source>
</evidence>
<dbReference type="Proteomes" id="UP000623681">
    <property type="component" value="Unassembled WGS sequence"/>
</dbReference>
<evidence type="ECO:0000313" key="2">
    <source>
        <dbReference type="Proteomes" id="UP000623681"/>
    </source>
</evidence>
<accession>A0A937FAK8</accession>
<protein>
    <submittedName>
        <fullName evidence="1">Uncharacterized protein</fullName>
    </submittedName>
</protein>